<feature type="domain" description="Erythromycin biosynthesis protein CIII-like N-terminal" evidence="6">
    <location>
        <begin position="81"/>
        <end position="197"/>
    </location>
</feature>
<evidence type="ECO:0000259" key="6">
    <source>
        <dbReference type="Pfam" id="PF21036"/>
    </source>
</evidence>
<dbReference type="Gene3D" id="3.40.50.2000">
    <property type="entry name" value="Glycogen Phosphorylase B"/>
    <property type="match status" value="2"/>
</dbReference>
<accession>A0A6G9XR06</accession>
<dbReference type="PANTHER" id="PTHR48050">
    <property type="entry name" value="STEROL 3-BETA-GLUCOSYLTRANSFERASE"/>
    <property type="match status" value="1"/>
</dbReference>
<dbReference type="CDD" id="cd03784">
    <property type="entry name" value="GT1_Gtf-like"/>
    <property type="match status" value="1"/>
</dbReference>
<dbReference type="Pfam" id="PF21036">
    <property type="entry name" value="EryCIII-like_N"/>
    <property type="match status" value="1"/>
</dbReference>
<protein>
    <submittedName>
        <fullName evidence="7">Uncharacterized protein</fullName>
    </submittedName>
</protein>
<dbReference type="AlphaFoldDB" id="A0A6G9XR06"/>
<reference evidence="7 8" key="1">
    <citation type="journal article" date="2019" name="ACS Chem. Biol.">
        <title>Identification and Mobilization of a Cryptic Antibiotic Biosynthesis Gene Locus from a Human-Pathogenic Nocardia Isolate.</title>
        <authorList>
            <person name="Herisse M."/>
            <person name="Ishida K."/>
            <person name="Porter J.L."/>
            <person name="Howden B."/>
            <person name="Hertweck C."/>
            <person name="Stinear T.P."/>
            <person name="Pidot S.J."/>
        </authorList>
    </citation>
    <scope>NUCLEOTIDE SEQUENCE [LARGE SCALE GENOMIC DNA]</scope>
    <source>
        <strain evidence="7 8">AUSMDU00024985</strain>
    </source>
</reference>
<dbReference type="InterPro" id="IPR002213">
    <property type="entry name" value="UDP_glucos_trans"/>
</dbReference>
<feature type="region of interest" description="Disordered" evidence="4">
    <location>
        <begin position="1"/>
        <end position="21"/>
    </location>
</feature>
<evidence type="ECO:0000256" key="2">
    <source>
        <dbReference type="ARBA" id="ARBA00022676"/>
    </source>
</evidence>
<comment type="similarity">
    <text evidence="1">Belongs to the glycosyltransferase 28 family.</text>
</comment>
<evidence type="ECO:0000256" key="1">
    <source>
        <dbReference type="ARBA" id="ARBA00006962"/>
    </source>
</evidence>
<dbReference type="InterPro" id="IPR035595">
    <property type="entry name" value="UDP_glycos_trans_CS"/>
</dbReference>
<sequence>MAVRRRPRARRDTQGGAAVAGRQRIPGAVAAAVRRDAGAAAGRAGGRRIDRIGRSTLMARIVFTTQPASGHLRPLVPIARAARVRGHEVAVLAPRPQAAELAAYGLPHLIGGYDWRAEVASWLPANLSELDFAAAADVFRTLGRRMSEGFAGHMGQATCADLLTLAQDWRPDLVIRELDELGGYLAAEVLGIPHVSIASFGGVDAMTGAELAARLDEGRARFGLAPDPAGARLYHYLHANFLPAEYSAAEMILPNTRCYRHPNAGFQSDRLPGWLADLDLDRPFVFAGFGTIVYGLPGADGFVRTVIEALGRVDCTAVLAVGAGGKTEAFGALPPNVSLVEFVDQPLMLEGADLFVTHGGLNSMKEAMRLGVPMVNIPVLDDHRHNAVQAEATGTTTVVPLDEVSVEAIAHACTWTLTEPGFRRCARRLQRRIHALPGVDVLLDDLEALL</sequence>
<dbReference type="SUPFAM" id="SSF53756">
    <property type="entry name" value="UDP-Glycosyltransferase/glycogen phosphorylase"/>
    <property type="match status" value="1"/>
</dbReference>
<gene>
    <name evidence="7" type="ORF">F5X71_14000</name>
</gene>
<evidence type="ECO:0000313" key="7">
    <source>
        <dbReference type="EMBL" id="QIS03280.1"/>
    </source>
</evidence>
<evidence type="ECO:0000256" key="3">
    <source>
        <dbReference type="ARBA" id="ARBA00022679"/>
    </source>
</evidence>
<name>A0A6G9XR06_NOCBR</name>
<dbReference type="GO" id="GO:0008194">
    <property type="term" value="F:UDP-glycosyltransferase activity"/>
    <property type="evidence" value="ECO:0007669"/>
    <property type="project" value="InterPro"/>
</dbReference>
<feature type="domain" description="Erythromycin biosynthesis protein CIII-like C-terminal" evidence="5">
    <location>
        <begin position="305"/>
        <end position="447"/>
    </location>
</feature>
<dbReference type="PROSITE" id="PS00375">
    <property type="entry name" value="UDPGT"/>
    <property type="match status" value="1"/>
</dbReference>
<evidence type="ECO:0000313" key="8">
    <source>
        <dbReference type="Proteomes" id="UP000501705"/>
    </source>
</evidence>
<dbReference type="Pfam" id="PF06722">
    <property type="entry name" value="EryCIII-like_C"/>
    <property type="match status" value="1"/>
</dbReference>
<dbReference type="EMBL" id="CP046171">
    <property type="protein sequence ID" value="QIS03280.1"/>
    <property type="molecule type" value="Genomic_DNA"/>
</dbReference>
<dbReference type="Proteomes" id="UP000501705">
    <property type="component" value="Chromosome"/>
</dbReference>
<dbReference type="InterPro" id="IPR050426">
    <property type="entry name" value="Glycosyltransferase_28"/>
</dbReference>
<dbReference type="InterPro" id="IPR010610">
    <property type="entry name" value="EryCIII-like_C"/>
</dbReference>
<dbReference type="PANTHER" id="PTHR48050:SF13">
    <property type="entry name" value="STEROL 3-BETA-GLUCOSYLTRANSFERASE UGT80A2"/>
    <property type="match status" value="1"/>
</dbReference>
<keyword evidence="3" id="KW-0808">Transferase</keyword>
<dbReference type="InterPro" id="IPR048284">
    <property type="entry name" value="EryCIII-like_N"/>
</dbReference>
<organism evidence="7 8">
    <name type="scientific">Nocardia brasiliensis</name>
    <dbReference type="NCBI Taxonomy" id="37326"/>
    <lineage>
        <taxon>Bacteria</taxon>
        <taxon>Bacillati</taxon>
        <taxon>Actinomycetota</taxon>
        <taxon>Actinomycetes</taxon>
        <taxon>Mycobacteriales</taxon>
        <taxon>Nocardiaceae</taxon>
        <taxon>Nocardia</taxon>
    </lineage>
</organism>
<dbReference type="GO" id="GO:0016758">
    <property type="term" value="F:hexosyltransferase activity"/>
    <property type="evidence" value="ECO:0007669"/>
    <property type="project" value="UniProtKB-ARBA"/>
</dbReference>
<evidence type="ECO:0000259" key="5">
    <source>
        <dbReference type="Pfam" id="PF06722"/>
    </source>
</evidence>
<evidence type="ECO:0000256" key="4">
    <source>
        <dbReference type="SAM" id="MobiDB-lite"/>
    </source>
</evidence>
<keyword evidence="2" id="KW-0328">Glycosyltransferase</keyword>
<dbReference type="GO" id="GO:0017000">
    <property type="term" value="P:antibiotic biosynthetic process"/>
    <property type="evidence" value="ECO:0007669"/>
    <property type="project" value="UniProtKB-ARBA"/>
</dbReference>
<proteinExistence type="inferred from homology"/>